<evidence type="ECO:0000259" key="1">
    <source>
        <dbReference type="PROSITE" id="PS50943"/>
    </source>
</evidence>
<dbReference type="CDD" id="cd00093">
    <property type="entry name" value="HTH_XRE"/>
    <property type="match status" value="1"/>
</dbReference>
<dbReference type="PATRIC" id="fig|1415168.3.peg.1189"/>
<dbReference type="SUPFAM" id="SSF47413">
    <property type="entry name" value="lambda repressor-like DNA-binding domains"/>
    <property type="match status" value="1"/>
</dbReference>
<dbReference type="Proteomes" id="UP000028401">
    <property type="component" value="Unassembled WGS sequence"/>
</dbReference>
<dbReference type="Gene3D" id="1.10.260.40">
    <property type="entry name" value="lambda repressor-like DNA-binding domains"/>
    <property type="match status" value="1"/>
</dbReference>
<dbReference type="AlphaFoldDB" id="A0A084ABP4"/>
<sequence>MASIVETHIMTAKELKKLRKNLGYTLRDFASKVGIAHSTISQYEKGKRSISFQTENQIKQALGLILEKKYDFELHIHLDFLRLTFFDTSPETIMKYVLGIEKDYFFYEVNQRHGYDGIYSCGRIQLYVSEKIEQGLMLELTGQGLLEMETVLQEMDSQFTLNEWLVLITDPDYYLKQGLFSRFNCSRLDIAIDEMYKEAGNYDLHDLKWRKDNGGEKLIDTSLRSSRDIESYWHDKPLGLTLYFGSPNGNFLLRMYEKAKERAKKENRELEDILLDYGVVNRYEMQIREEYAEAAFNELAKGNSLDQFAINLLLSKIAVYETVSTDSGKIAYQFHPPFYEVFGNYQTVKINGKKNETDVEKSMKWIVSQVSRTLALLQEVYGKQWLFDWLEHLISEVEFTEKQEKIILFEKARVQNQENGMYLWYRKKMLEQKYSPENVYVKIEKPDDKLWSVRLKDIPTKFLIYVDSEGNYSIGQPKGMTLEQINDLGEKKGIDFINSPLFVVFEVDK</sequence>
<evidence type="ECO:0000313" key="2">
    <source>
        <dbReference type="EMBL" id="KEY62723.1"/>
    </source>
</evidence>
<protein>
    <submittedName>
        <fullName evidence="2">Cro/Cl family transcriptional regulator</fullName>
    </submittedName>
</protein>
<evidence type="ECO:0000313" key="3">
    <source>
        <dbReference type="Proteomes" id="UP000028401"/>
    </source>
</evidence>
<dbReference type="SMART" id="SM00530">
    <property type="entry name" value="HTH_XRE"/>
    <property type="match status" value="1"/>
</dbReference>
<dbReference type="InterPro" id="IPR001387">
    <property type="entry name" value="Cro/C1-type_HTH"/>
</dbReference>
<feature type="domain" description="HTH cro/C1-type" evidence="1">
    <location>
        <begin position="15"/>
        <end position="74"/>
    </location>
</feature>
<reference evidence="2 3" key="1">
    <citation type="submission" date="2014-06" db="EMBL/GenBank/DDBJ databases">
        <title>Draft genome sequence of the putrescine producing strain Lactococcus lactis subsp cremoris GE214.</title>
        <authorList>
            <person name="Ladero V."/>
            <person name="Linares D.M."/>
            <person name="del Rio B."/>
            <person name="Mayo B."/>
            <person name="Martin M.C."/>
            <person name="Fernandez M."/>
            <person name="Alvarez M.A."/>
        </authorList>
    </citation>
    <scope>NUCLEOTIDE SEQUENCE [LARGE SCALE GENOMIC DNA]</scope>
    <source>
        <strain evidence="2 3">GE214</strain>
    </source>
</reference>
<accession>A0A084ABP4</accession>
<name>A0A084ABP4_LACLC</name>
<dbReference type="InterPro" id="IPR003491">
    <property type="entry name" value="REP-like_C"/>
</dbReference>
<dbReference type="InterPro" id="IPR010982">
    <property type="entry name" value="Lambda_DNA-bd_dom_sf"/>
</dbReference>
<comment type="caution">
    <text evidence="2">The sequence shown here is derived from an EMBL/GenBank/DDBJ whole genome shotgun (WGS) entry which is preliminary data.</text>
</comment>
<proteinExistence type="predicted"/>
<gene>
    <name evidence="2" type="ORF">U725_01116</name>
</gene>
<dbReference type="EMBL" id="AZSI01000024">
    <property type="protein sequence ID" value="KEY62723.1"/>
    <property type="molecule type" value="Genomic_DNA"/>
</dbReference>
<dbReference type="RefSeq" id="WP_235182427.1">
    <property type="nucleotide sequence ID" value="NZ_AZSI01000024.1"/>
</dbReference>
<dbReference type="GO" id="GO:0003677">
    <property type="term" value="F:DNA binding"/>
    <property type="evidence" value="ECO:0007669"/>
    <property type="project" value="InterPro"/>
</dbReference>
<dbReference type="InterPro" id="IPR040819">
    <property type="entry name" value="Rol_Rep_N"/>
</dbReference>
<dbReference type="Pfam" id="PF02486">
    <property type="entry name" value="Rep_trans"/>
    <property type="match status" value="1"/>
</dbReference>
<dbReference type="Pfam" id="PF01381">
    <property type="entry name" value="HTH_3"/>
    <property type="match status" value="1"/>
</dbReference>
<organism evidence="2 3">
    <name type="scientific">Lactococcus cremoris subsp. cremoris GE214</name>
    <dbReference type="NCBI Taxonomy" id="1415168"/>
    <lineage>
        <taxon>Bacteria</taxon>
        <taxon>Bacillati</taxon>
        <taxon>Bacillota</taxon>
        <taxon>Bacilli</taxon>
        <taxon>Lactobacillales</taxon>
        <taxon>Streptococcaceae</taxon>
        <taxon>Lactococcus</taxon>
        <taxon>Lactococcus cremoris subsp. cremoris</taxon>
    </lineage>
</organism>
<dbReference type="Pfam" id="PF18106">
    <property type="entry name" value="Rol_Rep_N"/>
    <property type="match status" value="1"/>
</dbReference>
<dbReference type="PROSITE" id="PS50943">
    <property type="entry name" value="HTH_CROC1"/>
    <property type="match status" value="1"/>
</dbReference>